<dbReference type="AlphaFoldDB" id="A0A137NXY7"/>
<comment type="subcellular location">
    <subcellularLocation>
        <location evidence="1 5 6">Nucleus</location>
    </subcellularLocation>
</comment>
<evidence type="ECO:0000259" key="8">
    <source>
        <dbReference type="PROSITE" id="PS50071"/>
    </source>
</evidence>
<dbReference type="PANTHER" id="PTHR24324">
    <property type="entry name" value="HOMEOBOX PROTEIN HHEX"/>
    <property type="match status" value="1"/>
</dbReference>
<gene>
    <name evidence="9" type="ORF">CONCODRAFT_80051</name>
</gene>
<dbReference type="InterPro" id="IPR057939">
    <property type="entry name" value="TRF2_HOY1_PH"/>
</dbReference>
<evidence type="ECO:0000256" key="4">
    <source>
        <dbReference type="ARBA" id="ARBA00023242"/>
    </source>
</evidence>
<dbReference type="InterPro" id="IPR051000">
    <property type="entry name" value="Homeobox_DNA-bind_prot"/>
</dbReference>
<dbReference type="GO" id="GO:0000981">
    <property type="term" value="F:DNA-binding transcription factor activity, RNA polymerase II-specific"/>
    <property type="evidence" value="ECO:0007669"/>
    <property type="project" value="InterPro"/>
</dbReference>
<dbReference type="GO" id="GO:0000978">
    <property type="term" value="F:RNA polymerase II cis-regulatory region sequence-specific DNA binding"/>
    <property type="evidence" value="ECO:0007669"/>
    <property type="project" value="TreeGrafter"/>
</dbReference>
<feature type="compositionally biased region" description="Polar residues" evidence="7">
    <location>
        <begin position="416"/>
        <end position="434"/>
    </location>
</feature>
<dbReference type="GO" id="GO:0005634">
    <property type="term" value="C:nucleus"/>
    <property type="evidence" value="ECO:0007669"/>
    <property type="project" value="UniProtKB-SubCell"/>
</dbReference>
<feature type="domain" description="Homeobox" evidence="8">
    <location>
        <begin position="113"/>
        <end position="173"/>
    </location>
</feature>
<dbReference type="PROSITE" id="PS50071">
    <property type="entry name" value="HOMEOBOX_2"/>
    <property type="match status" value="1"/>
</dbReference>
<dbReference type="Pfam" id="PF24818">
    <property type="entry name" value="PH_TRF2_HOY1"/>
    <property type="match status" value="1"/>
</dbReference>
<dbReference type="PANTHER" id="PTHR24324:SF5">
    <property type="entry name" value="HEMATOPOIETICALLY-EXPRESSED HOMEOBOX PROTEIN HHEX"/>
    <property type="match status" value="1"/>
</dbReference>
<keyword evidence="3 5" id="KW-0371">Homeobox</keyword>
<dbReference type="Proteomes" id="UP000070444">
    <property type="component" value="Unassembled WGS sequence"/>
</dbReference>
<proteinExistence type="predicted"/>
<dbReference type="PROSITE" id="PS00027">
    <property type="entry name" value="HOMEOBOX_1"/>
    <property type="match status" value="1"/>
</dbReference>
<dbReference type="STRING" id="796925.A0A137NXY7"/>
<dbReference type="Gene3D" id="1.10.10.60">
    <property type="entry name" value="Homeodomain-like"/>
    <property type="match status" value="1"/>
</dbReference>
<accession>A0A137NXY7</accession>
<dbReference type="OrthoDB" id="6159439at2759"/>
<feature type="region of interest" description="Disordered" evidence="7">
    <location>
        <begin position="416"/>
        <end position="448"/>
    </location>
</feature>
<evidence type="ECO:0000313" key="10">
    <source>
        <dbReference type="Proteomes" id="UP000070444"/>
    </source>
</evidence>
<sequence length="593" mass="64446">MSSASADLSNPSMDPNRIVTHQQSSQHHYNPQQHYHYGHPQQHNQMFDQYYQQQSQLPGTLGAPLAHDSSITHHSSAPSGNPGHSVTTPPTTDEPKSAGQDATPSSPNSNKGAYLNRRRTRATPEQLAILEDTFLKNSSPNSRVREMLAERLDMTERSVQIWFQNRRAKVKMMQKRFGGIPRGAGGYRPPLMMGAYPGDITGMQPHPLKRNHSFGGFGSGSDMVHGDMSMLPHGGFSPFPESSPYLSEEGGLFSSPMTQGRNERFGSGSWSDLGNTLPCNMLAIGSWQRMPVKSDDLSCTFCPETRQMSWLIGENLTKFQIIFPYTAISHLELVVGALAFARLTITLNAPPSFYIQSNPIGGAPQVIDANWVPCSDFTENQQATQCLKHVIKGNAQALQMQVRKLLQHSPELVNISSLHSNPSQQPNNRRSSVGHNMPGMGSVPDVGGVRRMHYGVGMAPESSLGPAPIETATEDSIARSRSYSLPVVPQANDPIGMSHTNDPNNANNLSFDGSMSNFSNPMVDSSSFNPSFLQRGMSMAGSTAQHPFSGLPDLAEESVPTSSMYYQGNAVATPPTNINASQEPSTSQPPTAS</sequence>
<evidence type="ECO:0000256" key="5">
    <source>
        <dbReference type="PROSITE-ProRule" id="PRU00108"/>
    </source>
</evidence>
<dbReference type="SMART" id="SM00389">
    <property type="entry name" value="HOX"/>
    <property type="match status" value="1"/>
</dbReference>
<organism evidence="9 10">
    <name type="scientific">Conidiobolus coronatus (strain ATCC 28846 / CBS 209.66 / NRRL 28638)</name>
    <name type="common">Delacroixia coronata</name>
    <dbReference type="NCBI Taxonomy" id="796925"/>
    <lineage>
        <taxon>Eukaryota</taxon>
        <taxon>Fungi</taxon>
        <taxon>Fungi incertae sedis</taxon>
        <taxon>Zoopagomycota</taxon>
        <taxon>Entomophthoromycotina</taxon>
        <taxon>Entomophthoromycetes</taxon>
        <taxon>Entomophthorales</taxon>
        <taxon>Ancylistaceae</taxon>
        <taxon>Conidiobolus</taxon>
    </lineage>
</organism>
<evidence type="ECO:0000256" key="7">
    <source>
        <dbReference type="SAM" id="MobiDB-lite"/>
    </source>
</evidence>
<dbReference type="EMBL" id="KQ964622">
    <property type="protein sequence ID" value="KXN67646.1"/>
    <property type="molecule type" value="Genomic_DNA"/>
</dbReference>
<keyword evidence="4 5" id="KW-0539">Nucleus</keyword>
<feature type="compositionally biased region" description="Polar residues" evidence="7">
    <location>
        <begin position="1"/>
        <end position="13"/>
    </location>
</feature>
<feature type="DNA-binding region" description="Homeobox" evidence="5">
    <location>
        <begin position="115"/>
        <end position="174"/>
    </location>
</feature>
<feature type="compositionally biased region" description="Low complexity" evidence="7">
    <location>
        <begin position="21"/>
        <end position="39"/>
    </location>
</feature>
<evidence type="ECO:0000256" key="3">
    <source>
        <dbReference type="ARBA" id="ARBA00023155"/>
    </source>
</evidence>
<evidence type="ECO:0000256" key="1">
    <source>
        <dbReference type="ARBA" id="ARBA00004123"/>
    </source>
</evidence>
<evidence type="ECO:0000256" key="2">
    <source>
        <dbReference type="ARBA" id="ARBA00023125"/>
    </source>
</evidence>
<dbReference type="Pfam" id="PF00046">
    <property type="entry name" value="Homeodomain"/>
    <property type="match status" value="1"/>
</dbReference>
<dbReference type="InterPro" id="IPR001356">
    <property type="entry name" value="HD"/>
</dbReference>
<evidence type="ECO:0000256" key="6">
    <source>
        <dbReference type="RuleBase" id="RU000682"/>
    </source>
</evidence>
<dbReference type="GO" id="GO:0030154">
    <property type="term" value="P:cell differentiation"/>
    <property type="evidence" value="ECO:0007669"/>
    <property type="project" value="TreeGrafter"/>
</dbReference>
<dbReference type="CDD" id="cd00086">
    <property type="entry name" value="homeodomain"/>
    <property type="match status" value="1"/>
</dbReference>
<feature type="compositionally biased region" description="Polar residues" evidence="7">
    <location>
        <begin position="574"/>
        <end position="593"/>
    </location>
</feature>
<dbReference type="InterPro" id="IPR017970">
    <property type="entry name" value="Homeobox_CS"/>
</dbReference>
<name>A0A137NXY7_CONC2</name>
<feature type="region of interest" description="Disordered" evidence="7">
    <location>
        <begin position="59"/>
        <end position="124"/>
    </location>
</feature>
<dbReference type="OMA" id="QVIDANW"/>
<feature type="compositionally biased region" description="Polar residues" evidence="7">
    <location>
        <begin position="72"/>
        <end position="91"/>
    </location>
</feature>
<keyword evidence="2 5" id="KW-0238">DNA-binding</keyword>
<protein>
    <recommendedName>
        <fullName evidence="8">Homeobox domain-containing protein</fullName>
    </recommendedName>
</protein>
<keyword evidence="10" id="KW-1185">Reference proteome</keyword>
<feature type="region of interest" description="Disordered" evidence="7">
    <location>
        <begin position="1"/>
        <end position="39"/>
    </location>
</feature>
<feature type="compositionally biased region" description="Polar residues" evidence="7">
    <location>
        <begin position="100"/>
        <end position="111"/>
    </location>
</feature>
<feature type="region of interest" description="Disordered" evidence="7">
    <location>
        <begin position="560"/>
        <end position="593"/>
    </location>
</feature>
<dbReference type="InterPro" id="IPR009057">
    <property type="entry name" value="Homeodomain-like_sf"/>
</dbReference>
<dbReference type="SUPFAM" id="SSF46689">
    <property type="entry name" value="Homeodomain-like"/>
    <property type="match status" value="1"/>
</dbReference>
<evidence type="ECO:0000313" key="9">
    <source>
        <dbReference type="EMBL" id="KXN67646.1"/>
    </source>
</evidence>
<reference evidence="9 10" key="1">
    <citation type="journal article" date="2015" name="Genome Biol. Evol.">
        <title>Phylogenomic analyses indicate that early fungi evolved digesting cell walls of algal ancestors of land plants.</title>
        <authorList>
            <person name="Chang Y."/>
            <person name="Wang S."/>
            <person name="Sekimoto S."/>
            <person name="Aerts A.L."/>
            <person name="Choi C."/>
            <person name="Clum A."/>
            <person name="LaButti K.M."/>
            <person name="Lindquist E.A."/>
            <person name="Yee Ngan C."/>
            <person name="Ohm R.A."/>
            <person name="Salamov A.A."/>
            <person name="Grigoriev I.V."/>
            <person name="Spatafora J.W."/>
            <person name="Berbee M.L."/>
        </authorList>
    </citation>
    <scope>NUCLEOTIDE SEQUENCE [LARGE SCALE GENOMIC DNA]</scope>
    <source>
        <strain evidence="9 10">NRRL 28638</strain>
    </source>
</reference>